<organism evidence="7 8">
    <name type="scientific">Ceratopteris richardii</name>
    <name type="common">Triangle waterfern</name>
    <dbReference type="NCBI Taxonomy" id="49495"/>
    <lineage>
        <taxon>Eukaryota</taxon>
        <taxon>Viridiplantae</taxon>
        <taxon>Streptophyta</taxon>
        <taxon>Embryophyta</taxon>
        <taxon>Tracheophyta</taxon>
        <taxon>Polypodiopsida</taxon>
        <taxon>Polypodiidae</taxon>
        <taxon>Polypodiales</taxon>
        <taxon>Pteridineae</taxon>
        <taxon>Pteridaceae</taxon>
        <taxon>Parkerioideae</taxon>
        <taxon>Ceratopteris</taxon>
    </lineage>
</organism>
<dbReference type="NCBIfam" id="NF038013">
    <property type="entry name" value="AceTr_1"/>
    <property type="match status" value="1"/>
</dbReference>
<comment type="caution">
    <text evidence="7">The sequence shown here is derived from an EMBL/GenBank/DDBJ whole genome shotgun (WGS) entry which is preliminary data.</text>
</comment>
<feature type="transmembrane region" description="Helical" evidence="6">
    <location>
        <begin position="50"/>
        <end position="71"/>
    </location>
</feature>
<comment type="similarity">
    <text evidence="2">Belongs to the acetate uptake transporter (AceTr) (TC 2.A.96) family.</text>
</comment>
<dbReference type="OMA" id="VANLMCQ"/>
<feature type="transmembrane region" description="Helical" evidence="6">
    <location>
        <begin position="21"/>
        <end position="44"/>
    </location>
</feature>
<dbReference type="OrthoDB" id="2012235at2759"/>
<feature type="non-terminal residue" evidence="7">
    <location>
        <position position="220"/>
    </location>
</feature>
<keyword evidence="4 6" id="KW-1133">Transmembrane helix</keyword>
<proteinExistence type="inferred from homology"/>
<reference evidence="7" key="1">
    <citation type="submission" date="2021-08" db="EMBL/GenBank/DDBJ databases">
        <title>WGS assembly of Ceratopteris richardii.</title>
        <authorList>
            <person name="Marchant D.B."/>
            <person name="Chen G."/>
            <person name="Jenkins J."/>
            <person name="Shu S."/>
            <person name="Leebens-Mack J."/>
            <person name="Grimwood J."/>
            <person name="Schmutz J."/>
            <person name="Soltis P."/>
            <person name="Soltis D."/>
            <person name="Chen Z.-H."/>
        </authorList>
    </citation>
    <scope>NUCLEOTIDE SEQUENCE</scope>
    <source>
        <strain evidence="7">Whitten #5841</strain>
        <tissue evidence="7">Leaf</tissue>
    </source>
</reference>
<evidence type="ECO:0000256" key="5">
    <source>
        <dbReference type="ARBA" id="ARBA00023136"/>
    </source>
</evidence>
<dbReference type="InterPro" id="IPR000791">
    <property type="entry name" value="Gpr1/Fun34/SatP-like"/>
</dbReference>
<dbReference type="GO" id="GO:0015123">
    <property type="term" value="F:acetate transmembrane transporter activity"/>
    <property type="evidence" value="ECO:0007669"/>
    <property type="project" value="TreeGrafter"/>
</dbReference>
<dbReference type="InterPro" id="IPR047622">
    <property type="entry name" value="GPR1_FUN34_YAAH"/>
</dbReference>
<evidence type="ECO:0000256" key="1">
    <source>
        <dbReference type="ARBA" id="ARBA00004141"/>
    </source>
</evidence>
<dbReference type="GO" id="GO:0005886">
    <property type="term" value="C:plasma membrane"/>
    <property type="evidence" value="ECO:0007669"/>
    <property type="project" value="TreeGrafter"/>
</dbReference>
<feature type="transmembrane region" description="Helical" evidence="6">
    <location>
        <begin position="179"/>
        <end position="200"/>
    </location>
</feature>
<dbReference type="AlphaFoldDB" id="A0A8T2S7K3"/>
<dbReference type="Pfam" id="PF01184">
    <property type="entry name" value="Gpr1_Fun34_YaaH"/>
    <property type="match status" value="1"/>
</dbReference>
<evidence type="ECO:0000256" key="2">
    <source>
        <dbReference type="ARBA" id="ARBA00005587"/>
    </source>
</evidence>
<evidence type="ECO:0000313" key="7">
    <source>
        <dbReference type="EMBL" id="KAH7307463.1"/>
    </source>
</evidence>
<keyword evidence="3 6" id="KW-0812">Transmembrane</keyword>
<evidence type="ECO:0000256" key="4">
    <source>
        <dbReference type="ARBA" id="ARBA00022989"/>
    </source>
</evidence>
<accession>A0A8T2S7K3</accession>
<protein>
    <submittedName>
        <fullName evidence="7">Uncharacterized protein</fullName>
    </submittedName>
</protein>
<evidence type="ECO:0000256" key="6">
    <source>
        <dbReference type="SAM" id="Phobius"/>
    </source>
</evidence>
<dbReference type="EMBL" id="CM035427">
    <property type="protein sequence ID" value="KAH7307463.1"/>
    <property type="molecule type" value="Genomic_DNA"/>
</dbReference>
<sequence length="220" mass="23510">MPTPSRSSSGRKRPSIANPAPLGLFGFALTTFVISCYNAGLFGVRPSDPINVVIVLGIFYGGLAQAVAGILEFIYGDAFAATAFTSYGAFWLSYAALSIPWFGVAEGYTSGISNSARAEYVFSRAIATYLLAWTIFTFIMTVGSTRTSIALCFLFCLVALTFTLLTIGEFGQFLEVHRAAGFVGVLTALVAWYNALAELLDSQMRPLFSLPLGKLSTSAP</sequence>
<keyword evidence="8" id="KW-1185">Reference proteome</keyword>
<feature type="transmembrane region" description="Helical" evidence="6">
    <location>
        <begin position="78"/>
        <end position="102"/>
    </location>
</feature>
<dbReference type="PROSITE" id="PS01114">
    <property type="entry name" value="GPR1_FUN34_YAAH"/>
    <property type="match status" value="1"/>
</dbReference>
<dbReference type="PANTHER" id="PTHR31123:SF1">
    <property type="entry name" value="ACCUMULATION OF DYADS PROTEIN 2-RELATED"/>
    <property type="match status" value="1"/>
</dbReference>
<feature type="transmembrane region" description="Helical" evidence="6">
    <location>
        <begin position="149"/>
        <end position="167"/>
    </location>
</feature>
<dbReference type="PANTHER" id="PTHR31123">
    <property type="entry name" value="ACCUMULATION OF DYADS PROTEIN 2-RELATED"/>
    <property type="match status" value="1"/>
</dbReference>
<comment type="subcellular location">
    <subcellularLocation>
        <location evidence="1">Membrane</location>
        <topology evidence="1">Multi-pass membrane protein</topology>
    </subcellularLocation>
</comment>
<dbReference type="Proteomes" id="UP000825935">
    <property type="component" value="Chromosome 22"/>
</dbReference>
<keyword evidence="5 6" id="KW-0472">Membrane</keyword>
<evidence type="ECO:0000313" key="8">
    <source>
        <dbReference type="Proteomes" id="UP000825935"/>
    </source>
</evidence>
<feature type="transmembrane region" description="Helical" evidence="6">
    <location>
        <begin position="122"/>
        <end position="142"/>
    </location>
</feature>
<dbReference type="InterPro" id="IPR051633">
    <property type="entry name" value="AceTr"/>
</dbReference>
<name>A0A8T2S7K3_CERRI</name>
<gene>
    <name evidence="7" type="ORF">KP509_22G060600</name>
</gene>
<evidence type="ECO:0000256" key="3">
    <source>
        <dbReference type="ARBA" id="ARBA00022692"/>
    </source>
</evidence>